<accession>A0A3S3P149</accession>
<dbReference type="Proteomes" id="UP000283530">
    <property type="component" value="Unassembled WGS sequence"/>
</dbReference>
<dbReference type="OrthoDB" id="10285671at2759"/>
<keyword evidence="2" id="KW-1185">Reference proteome</keyword>
<evidence type="ECO:0000313" key="2">
    <source>
        <dbReference type="Proteomes" id="UP000283530"/>
    </source>
</evidence>
<evidence type="ECO:0000313" key="1">
    <source>
        <dbReference type="EMBL" id="RWR90851.1"/>
    </source>
</evidence>
<proteinExistence type="predicted"/>
<dbReference type="AlphaFoldDB" id="A0A3S3P149"/>
<dbReference type="EMBL" id="QPKB01000008">
    <property type="protein sequence ID" value="RWR90851.1"/>
    <property type="molecule type" value="Genomic_DNA"/>
</dbReference>
<protein>
    <submittedName>
        <fullName evidence="1">Uncharacterized protein</fullName>
    </submittedName>
</protein>
<reference evidence="1 2" key="1">
    <citation type="journal article" date="2019" name="Nat. Plants">
        <title>Stout camphor tree genome fills gaps in understanding of flowering plant genome evolution.</title>
        <authorList>
            <person name="Chaw S.M."/>
            <person name="Liu Y.C."/>
            <person name="Wu Y.W."/>
            <person name="Wang H.Y."/>
            <person name="Lin C.I."/>
            <person name="Wu C.S."/>
            <person name="Ke H.M."/>
            <person name="Chang L.Y."/>
            <person name="Hsu C.Y."/>
            <person name="Yang H.T."/>
            <person name="Sudianto E."/>
            <person name="Hsu M.H."/>
            <person name="Wu K.P."/>
            <person name="Wang L.N."/>
            <person name="Leebens-Mack J.H."/>
            <person name="Tsai I.J."/>
        </authorList>
    </citation>
    <scope>NUCLEOTIDE SEQUENCE [LARGE SCALE GENOMIC DNA]</scope>
    <source>
        <strain evidence="2">cv. Chaw 1501</strain>
        <tissue evidence="1">Young leaves</tissue>
    </source>
</reference>
<name>A0A3S3P149_9MAGN</name>
<comment type="caution">
    <text evidence="1">The sequence shown here is derived from an EMBL/GenBank/DDBJ whole genome shotgun (WGS) entry which is preliminary data.</text>
</comment>
<sequence length="123" mass="13835">MNNCPEPVQESRPCTGRASVPQAAPFLWHARRFSELKGTIQLLSPVPAMQAHRKLLHFCGMHGDILKYKETLITGIEYGSTMATRQANCTVESNEEDQSVLFGEQILLQSAVFTWNHWFLTGS</sequence>
<gene>
    <name evidence="1" type="ORF">CKAN_01997300</name>
</gene>
<organism evidence="1 2">
    <name type="scientific">Cinnamomum micranthum f. kanehirae</name>
    <dbReference type="NCBI Taxonomy" id="337451"/>
    <lineage>
        <taxon>Eukaryota</taxon>
        <taxon>Viridiplantae</taxon>
        <taxon>Streptophyta</taxon>
        <taxon>Embryophyta</taxon>
        <taxon>Tracheophyta</taxon>
        <taxon>Spermatophyta</taxon>
        <taxon>Magnoliopsida</taxon>
        <taxon>Magnoliidae</taxon>
        <taxon>Laurales</taxon>
        <taxon>Lauraceae</taxon>
        <taxon>Cinnamomum</taxon>
    </lineage>
</organism>